<reference evidence="2" key="1">
    <citation type="thesis" date="2020" institute="ProQuest LLC" country="789 East Eisenhower Parkway, Ann Arbor, MI, USA">
        <title>Comparative Genomics and Chromosome Evolution.</title>
        <authorList>
            <person name="Mudd A.B."/>
        </authorList>
    </citation>
    <scope>NUCLEOTIDE SEQUENCE</scope>
    <source>
        <strain evidence="2">237g6f4</strain>
        <tissue evidence="2">Blood</tissue>
    </source>
</reference>
<keyword evidence="3" id="KW-1185">Reference proteome</keyword>
<dbReference type="AlphaFoldDB" id="A0AAV6YWN2"/>
<proteinExistence type="predicted"/>
<accession>A0AAV6YWN2</accession>
<dbReference type="Proteomes" id="UP000824782">
    <property type="component" value="Unassembled WGS sequence"/>
</dbReference>
<keyword evidence="1" id="KW-0472">Membrane</keyword>
<name>A0AAV6YWN2_ENGPU</name>
<keyword evidence="1" id="KW-0812">Transmembrane</keyword>
<feature type="transmembrane region" description="Helical" evidence="1">
    <location>
        <begin position="21"/>
        <end position="39"/>
    </location>
</feature>
<gene>
    <name evidence="2" type="ORF">GDO81_019601</name>
</gene>
<evidence type="ECO:0000256" key="1">
    <source>
        <dbReference type="SAM" id="Phobius"/>
    </source>
</evidence>
<sequence length="85" mass="9458">MAKSRPTKFSPLDISKSRIYGQFYLICDVPLVIPTPYVICGNLTTGHVSPPLLYCILLSRLFIGLWLFVQYICSQTPPVVPGSRG</sequence>
<comment type="caution">
    <text evidence="2">The sequence shown here is derived from an EMBL/GenBank/DDBJ whole genome shotgun (WGS) entry which is preliminary data.</text>
</comment>
<keyword evidence="1" id="KW-1133">Transmembrane helix</keyword>
<feature type="transmembrane region" description="Helical" evidence="1">
    <location>
        <begin position="51"/>
        <end position="69"/>
    </location>
</feature>
<evidence type="ECO:0000313" key="2">
    <source>
        <dbReference type="EMBL" id="KAG8540265.1"/>
    </source>
</evidence>
<evidence type="ECO:0000313" key="3">
    <source>
        <dbReference type="Proteomes" id="UP000824782"/>
    </source>
</evidence>
<organism evidence="2 3">
    <name type="scientific">Engystomops pustulosus</name>
    <name type="common">Tungara frog</name>
    <name type="synonym">Physalaemus pustulosus</name>
    <dbReference type="NCBI Taxonomy" id="76066"/>
    <lineage>
        <taxon>Eukaryota</taxon>
        <taxon>Metazoa</taxon>
        <taxon>Chordata</taxon>
        <taxon>Craniata</taxon>
        <taxon>Vertebrata</taxon>
        <taxon>Euteleostomi</taxon>
        <taxon>Amphibia</taxon>
        <taxon>Batrachia</taxon>
        <taxon>Anura</taxon>
        <taxon>Neobatrachia</taxon>
        <taxon>Hyloidea</taxon>
        <taxon>Leptodactylidae</taxon>
        <taxon>Leiuperinae</taxon>
        <taxon>Engystomops</taxon>
    </lineage>
</organism>
<dbReference type="EMBL" id="WNYA01010999">
    <property type="protein sequence ID" value="KAG8540265.1"/>
    <property type="molecule type" value="Genomic_DNA"/>
</dbReference>
<protein>
    <submittedName>
        <fullName evidence="2">Uncharacterized protein</fullName>
    </submittedName>
</protein>